<feature type="domain" description="Ysc84 actin-binding" evidence="1">
    <location>
        <begin position="94"/>
        <end position="172"/>
    </location>
</feature>
<dbReference type="KEGG" id="emar:D1013_09075"/>
<organism evidence="2 3">
    <name type="scientific">Euzebyella marina</name>
    <dbReference type="NCBI Taxonomy" id="1761453"/>
    <lineage>
        <taxon>Bacteria</taxon>
        <taxon>Pseudomonadati</taxon>
        <taxon>Bacteroidota</taxon>
        <taxon>Flavobacteriia</taxon>
        <taxon>Flavobacteriales</taxon>
        <taxon>Flavobacteriaceae</taxon>
        <taxon>Euzebyella</taxon>
    </lineage>
</organism>
<gene>
    <name evidence="2" type="ORF">D1013_09075</name>
</gene>
<dbReference type="Pfam" id="PF04366">
    <property type="entry name" value="Ysc84"/>
    <property type="match status" value="1"/>
</dbReference>
<evidence type="ECO:0000259" key="1">
    <source>
        <dbReference type="Pfam" id="PF04366"/>
    </source>
</evidence>
<accession>A0A3G2L5P4</accession>
<reference evidence="2 3" key="1">
    <citation type="submission" date="2018-08" db="EMBL/GenBank/DDBJ databases">
        <title>The reduced genetic potential of extracellular carbohydrate catabolism in Euzebyella marina RN62, a Flavobacteriia bacterium isolated from the hadal water.</title>
        <authorList>
            <person name="Xue C."/>
        </authorList>
    </citation>
    <scope>NUCLEOTIDE SEQUENCE [LARGE SCALE GENOMIC DNA]</scope>
    <source>
        <strain evidence="2 3">RN62</strain>
    </source>
</reference>
<dbReference type="EMBL" id="CP032050">
    <property type="protein sequence ID" value="AYN67501.1"/>
    <property type="molecule type" value="Genomic_DNA"/>
</dbReference>
<sequence>MKNFRDMCILSFTLFLTVTTNAQEKVDQEVMADAEKAKVILQTDNDKLDGYFENSTGYAIFPNVGEGGLIIGGASGNGVVYENGEVVGMADLKKVDVGLQAGGQAITQVIFFETEEALNEFKQGELELSAEAKAVALHEGASIDANYDDGVIVFAKPKKGLMADVSVGGQKFDYTSIDNL</sequence>
<keyword evidence="3" id="KW-1185">Reference proteome</keyword>
<proteinExistence type="predicted"/>
<name>A0A3G2L5P4_9FLAO</name>
<dbReference type="AlphaFoldDB" id="A0A3G2L5P4"/>
<dbReference type="RefSeq" id="WP_121848517.1">
    <property type="nucleotide sequence ID" value="NZ_CP032050.1"/>
</dbReference>
<dbReference type="InterPro" id="IPR007461">
    <property type="entry name" value="Ysc84_actin-binding"/>
</dbReference>
<dbReference type="Proteomes" id="UP000276309">
    <property type="component" value="Chromosome"/>
</dbReference>
<dbReference type="CDD" id="cd11524">
    <property type="entry name" value="SYLF"/>
    <property type="match status" value="1"/>
</dbReference>
<evidence type="ECO:0000313" key="2">
    <source>
        <dbReference type="EMBL" id="AYN67501.1"/>
    </source>
</evidence>
<protein>
    <recommendedName>
        <fullName evidence="1">Ysc84 actin-binding domain-containing protein</fullName>
    </recommendedName>
</protein>
<evidence type="ECO:0000313" key="3">
    <source>
        <dbReference type="Proteomes" id="UP000276309"/>
    </source>
</evidence>
<dbReference type="OrthoDB" id="5405772at2"/>